<sequence length="64" mass="7397">MREQDLRVLTPNKYQKHRKRSKPSHTERVSNIAYNVVNGICSPVKDQSAPICITITKGYRSLIR</sequence>
<evidence type="ECO:0000313" key="2">
    <source>
        <dbReference type="EMBL" id="CAH2051633.1"/>
    </source>
</evidence>
<reference evidence="2 3" key="1">
    <citation type="submission" date="2022-03" db="EMBL/GenBank/DDBJ databases">
        <authorList>
            <person name="Nunn A."/>
            <person name="Chopra R."/>
            <person name="Nunn A."/>
            <person name="Contreras Garrido A."/>
        </authorList>
    </citation>
    <scope>NUCLEOTIDE SEQUENCE [LARGE SCALE GENOMIC DNA]</scope>
</reference>
<feature type="region of interest" description="Disordered" evidence="1">
    <location>
        <begin position="1"/>
        <end position="27"/>
    </location>
</feature>
<proteinExistence type="predicted"/>
<protein>
    <recommendedName>
        <fullName evidence="4">Ribosomal protein S7</fullName>
    </recommendedName>
</protein>
<evidence type="ECO:0000313" key="3">
    <source>
        <dbReference type="Proteomes" id="UP000836841"/>
    </source>
</evidence>
<dbReference type="EMBL" id="OU466859">
    <property type="protein sequence ID" value="CAH2051633.1"/>
    <property type="molecule type" value="Genomic_DNA"/>
</dbReference>
<evidence type="ECO:0008006" key="4">
    <source>
        <dbReference type="Google" id="ProtNLM"/>
    </source>
</evidence>
<organism evidence="2 3">
    <name type="scientific">Thlaspi arvense</name>
    <name type="common">Field penny-cress</name>
    <dbReference type="NCBI Taxonomy" id="13288"/>
    <lineage>
        <taxon>Eukaryota</taxon>
        <taxon>Viridiplantae</taxon>
        <taxon>Streptophyta</taxon>
        <taxon>Embryophyta</taxon>
        <taxon>Tracheophyta</taxon>
        <taxon>Spermatophyta</taxon>
        <taxon>Magnoliopsida</taxon>
        <taxon>eudicotyledons</taxon>
        <taxon>Gunneridae</taxon>
        <taxon>Pentapetalae</taxon>
        <taxon>rosids</taxon>
        <taxon>malvids</taxon>
        <taxon>Brassicales</taxon>
        <taxon>Brassicaceae</taxon>
        <taxon>Thlaspideae</taxon>
        <taxon>Thlaspi</taxon>
    </lineage>
</organism>
<evidence type="ECO:0000256" key="1">
    <source>
        <dbReference type="SAM" id="MobiDB-lite"/>
    </source>
</evidence>
<dbReference type="AlphaFoldDB" id="A0AAU9RXY0"/>
<keyword evidence="3" id="KW-1185">Reference proteome</keyword>
<accession>A0AAU9RXY0</accession>
<name>A0AAU9RXY0_THLAR</name>
<gene>
    <name evidence="2" type="ORF">TAV2_LOCUS9010</name>
</gene>
<dbReference type="Proteomes" id="UP000836841">
    <property type="component" value="Chromosome 3"/>
</dbReference>
<feature type="compositionally biased region" description="Basic residues" evidence="1">
    <location>
        <begin position="14"/>
        <end position="23"/>
    </location>
</feature>